<dbReference type="GeneID" id="92893410"/>
<dbReference type="InterPro" id="IPR039421">
    <property type="entry name" value="Type_1_exporter"/>
</dbReference>
<dbReference type="PANTHER" id="PTHR43394:SF1">
    <property type="entry name" value="ATP-BINDING CASSETTE SUB-FAMILY B MEMBER 10, MITOCHONDRIAL"/>
    <property type="match status" value="1"/>
</dbReference>
<evidence type="ECO:0000259" key="13">
    <source>
        <dbReference type="PROSITE" id="PS50990"/>
    </source>
</evidence>
<evidence type="ECO:0000313" key="14">
    <source>
        <dbReference type="EMBL" id="EXB04108.1"/>
    </source>
</evidence>
<dbReference type="InterPro" id="IPR005074">
    <property type="entry name" value="Peptidase_C39"/>
</dbReference>
<name>A0A009IK25_ACIB9</name>
<dbReference type="Proteomes" id="UP000020595">
    <property type="component" value="Unassembled WGS sequence"/>
</dbReference>
<feature type="domain" description="ABC transmembrane type-1" evidence="12">
    <location>
        <begin position="161"/>
        <end position="439"/>
    </location>
</feature>
<dbReference type="InterPro" id="IPR011527">
    <property type="entry name" value="ABC1_TM_dom"/>
</dbReference>
<dbReference type="GO" id="GO:0008233">
    <property type="term" value="F:peptidase activity"/>
    <property type="evidence" value="ECO:0007669"/>
    <property type="project" value="InterPro"/>
</dbReference>
<dbReference type="InterPro" id="IPR003439">
    <property type="entry name" value="ABC_transporter-like_ATP-bd"/>
</dbReference>
<accession>A0A009IK25</accession>
<dbReference type="Gene3D" id="1.20.1560.10">
    <property type="entry name" value="ABC transporter type 1, transmembrane domain"/>
    <property type="match status" value="1"/>
</dbReference>
<dbReference type="Gene3D" id="3.40.50.300">
    <property type="entry name" value="P-loop containing nucleotide triphosphate hydrolases"/>
    <property type="match status" value="1"/>
</dbReference>
<dbReference type="InterPro" id="IPR036640">
    <property type="entry name" value="ABC1_TM_sf"/>
</dbReference>
<dbReference type="PROSITE" id="PS50893">
    <property type="entry name" value="ABC_TRANSPORTER_2"/>
    <property type="match status" value="1"/>
</dbReference>
<dbReference type="PATRIC" id="fig|1310613.3.peg.3313"/>
<keyword evidence="5" id="KW-0547">Nucleotide-binding</keyword>
<evidence type="ECO:0000256" key="2">
    <source>
        <dbReference type="ARBA" id="ARBA00022448"/>
    </source>
</evidence>
<keyword evidence="9 10" id="KW-0472">Membrane</keyword>
<dbReference type="GO" id="GO:0006508">
    <property type="term" value="P:proteolysis"/>
    <property type="evidence" value="ECO:0007669"/>
    <property type="project" value="InterPro"/>
</dbReference>
<gene>
    <name evidence="14" type="ORF">J512_3452</name>
</gene>
<keyword evidence="3" id="KW-1003">Cell membrane</keyword>
<keyword evidence="7" id="KW-0067">ATP-binding</keyword>
<dbReference type="PANTHER" id="PTHR43394">
    <property type="entry name" value="ATP-DEPENDENT PERMEASE MDL1, MITOCHONDRIAL"/>
    <property type="match status" value="1"/>
</dbReference>
<reference evidence="14 15" key="1">
    <citation type="submission" date="2014-02" db="EMBL/GenBank/DDBJ databases">
        <title>Comparative genomics and transcriptomics to identify genetic mechanisms underlying the emergence of carbapenem resistant Acinetobacter baumannii (CRAb).</title>
        <authorList>
            <person name="Harris A.D."/>
            <person name="Johnson K.J."/>
            <person name="George J."/>
            <person name="Shefchek K."/>
            <person name="Daugherty S.C."/>
            <person name="Parankush S."/>
            <person name="Sadzewicz L."/>
            <person name="Tallon L."/>
            <person name="Sengamalay N."/>
            <person name="Hazen T.H."/>
            <person name="Rasko D.A."/>
        </authorList>
    </citation>
    <scope>NUCLEOTIDE SEQUENCE [LARGE SCALE GENOMIC DNA]</scope>
    <source>
        <strain evidence="14 15">1295743</strain>
    </source>
</reference>
<comment type="subcellular location">
    <subcellularLocation>
        <location evidence="1">Cell membrane</location>
        <topology evidence="1">Multi-pass membrane protein</topology>
    </subcellularLocation>
</comment>
<dbReference type="GO" id="GO:0016887">
    <property type="term" value="F:ATP hydrolysis activity"/>
    <property type="evidence" value="ECO:0007669"/>
    <property type="project" value="InterPro"/>
</dbReference>
<feature type="transmembrane region" description="Helical" evidence="10">
    <location>
        <begin position="161"/>
        <end position="183"/>
    </location>
</feature>
<proteinExistence type="predicted"/>
<dbReference type="Pfam" id="PF00005">
    <property type="entry name" value="ABC_tran"/>
    <property type="match status" value="1"/>
</dbReference>
<dbReference type="AlphaFoldDB" id="A0A009IK25"/>
<evidence type="ECO:0000256" key="10">
    <source>
        <dbReference type="SAM" id="Phobius"/>
    </source>
</evidence>
<dbReference type="PROSITE" id="PS50990">
    <property type="entry name" value="PEPTIDASE_C39"/>
    <property type="match status" value="1"/>
</dbReference>
<dbReference type="NCBIfam" id="TIGR03375">
    <property type="entry name" value="type_I_sec_LssB"/>
    <property type="match status" value="1"/>
</dbReference>
<dbReference type="EMBL" id="JEWH01000060">
    <property type="protein sequence ID" value="EXB04108.1"/>
    <property type="molecule type" value="Genomic_DNA"/>
</dbReference>
<sequence length="713" mass="79528">MMTKINYQPWLQAVLTIAKHYRIEPSEERIRLQLDWNQNQNLDNVLQLMTRQVGLNLRKAPFSLDLLNPWRLPVMVEFNDGQVGVIDKADTQGNVSIQFSGDQGLSQSLSLDALKTTLKNVYILRPETSIPDARIDEYIKPYEANWFWSIVLRDWKRYVDIMFASLIANVLALATIIFSMQVYDRVVPSQSIPTLWVLAGGVLIAALFEFTLRVSRVYLSDIIGKRADLRVSDRVFGHALRIKNKDRSKSTGSFISQIRELEGVRELVTSTTISAIADFPFFFLFLVIFAIIGGKLFWVMLLVVPLMILPGILVQKKLAQLAQEGMRESSIRNAILVEAVQGIEDIKLLRAESRFQNQWNHMNEVSADIGMRQRKIVGTLMAWTQMVQGLTYAIVVLVGCFAVMDGEMTTGALVACSILSSRMLGPIAQITGVLGRLQQAKVAKQSLDELMQRPIDQADRSHLVHKAVLNGDYELKNILFQYGEEDPRPSLAIRHLKIRAGEKIAILGRNGAGKSTLLQLLSGMQVPTQGAVHLDGLDLSLIDPSDVRRDMGLLNQNAHLFYGTIRENLTLGAPLATDEDILRALVVTGALSFVQEKKEGLDYLVLEGGVGFSGGQKQALLLARLLIRQPNILLLDEPTAAIDDVAEKQLIDHLKGWLAHRTLVVATHRRAVLELVDRIIVVNEGKIVMDGPRDQVLNQSTAQQKQVSQGGNS</sequence>
<dbReference type="CDD" id="cd18587">
    <property type="entry name" value="ABC_6TM_LapB_like"/>
    <property type="match status" value="1"/>
</dbReference>
<evidence type="ECO:0000256" key="3">
    <source>
        <dbReference type="ARBA" id="ARBA00022475"/>
    </source>
</evidence>
<dbReference type="InterPro" id="IPR003593">
    <property type="entry name" value="AAA+_ATPase"/>
</dbReference>
<evidence type="ECO:0000256" key="1">
    <source>
        <dbReference type="ARBA" id="ARBA00004651"/>
    </source>
</evidence>
<dbReference type="SUPFAM" id="SSF90123">
    <property type="entry name" value="ABC transporter transmembrane region"/>
    <property type="match status" value="1"/>
</dbReference>
<keyword evidence="8 10" id="KW-1133">Transmembrane helix</keyword>
<organism evidence="14 15">
    <name type="scientific">Acinetobacter baumannii (strain 1295743)</name>
    <dbReference type="NCBI Taxonomy" id="1310613"/>
    <lineage>
        <taxon>Bacteria</taxon>
        <taxon>Pseudomonadati</taxon>
        <taxon>Pseudomonadota</taxon>
        <taxon>Gammaproteobacteria</taxon>
        <taxon>Moraxellales</taxon>
        <taxon>Moraxellaceae</taxon>
        <taxon>Acinetobacter</taxon>
        <taxon>Acinetobacter calcoaceticus/baumannii complex</taxon>
    </lineage>
</organism>
<protein>
    <submittedName>
        <fullName evidence="14">Type I secretion system ATPase family protein</fullName>
    </submittedName>
</protein>
<dbReference type="PROSITE" id="PS50929">
    <property type="entry name" value="ABC_TM1F"/>
    <property type="match status" value="1"/>
</dbReference>
<feature type="domain" description="Peptidase C39" evidence="13">
    <location>
        <begin position="2"/>
        <end position="125"/>
    </location>
</feature>
<evidence type="ECO:0000256" key="8">
    <source>
        <dbReference type="ARBA" id="ARBA00022989"/>
    </source>
</evidence>
<dbReference type="GO" id="GO:0015421">
    <property type="term" value="F:ABC-type oligopeptide transporter activity"/>
    <property type="evidence" value="ECO:0007669"/>
    <property type="project" value="TreeGrafter"/>
</dbReference>
<evidence type="ECO:0000256" key="7">
    <source>
        <dbReference type="ARBA" id="ARBA00022840"/>
    </source>
</evidence>
<evidence type="ECO:0000256" key="4">
    <source>
        <dbReference type="ARBA" id="ARBA00022692"/>
    </source>
</evidence>
<keyword evidence="6" id="KW-0378">Hydrolase</keyword>
<dbReference type="Pfam" id="PF00664">
    <property type="entry name" value="ABC_membrane"/>
    <property type="match status" value="1"/>
</dbReference>
<keyword evidence="2" id="KW-0813">Transport</keyword>
<dbReference type="FunFam" id="3.40.50.300:FF:000299">
    <property type="entry name" value="ABC transporter ATP-binding protein/permease"/>
    <property type="match status" value="1"/>
</dbReference>
<dbReference type="Gene3D" id="3.90.70.10">
    <property type="entry name" value="Cysteine proteinases"/>
    <property type="match status" value="1"/>
</dbReference>
<dbReference type="InterPro" id="IPR017750">
    <property type="entry name" value="ATPase_T1SS"/>
</dbReference>
<dbReference type="GO" id="GO:0005886">
    <property type="term" value="C:plasma membrane"/>
    <property type="evidence" value="ECO:0007669"/>
    <property type="project" value="UniProtKB-SubCell"/>
</dbReference>
<evidence type="ECO:0000259" key="11">
    <source>
        <dbReference type="PROSITE" id="PS50893"/>
    </source>
</evidence>
<dbReference type="InterPro" id="IPR027417">
    <property type="entry name" value="P-loop_NTPase"/>
</dbReference>
<dbReference type="RefSeq" id="WP_000988402.1">
    <property type="nucleotide sequence ID" value="NZ_JEWH01000060.1"/>
</dbReference>
<evidence type="ECO:0000259" key="12">
    <source>
        <dbReference type="PROSITE" id="PS50929"/>
    </source>
</evidence>
<evidence type="ECO:0000313" key="15">
    <source>
        <dbReference type="Proteomes" id="UP000020595"/>
    </source>
</evidence>
<dbReference type="SMART" id="SM00382">
    <property type="entry name" value="AAA"/>
    <property type="match status" value="1"/>
</dbReference>
<dbReference type="SUPFAM" id="SSF52540">
    <property type="entry name" value="P-loop containing nucleoside triphosphate hydrolases"/>
    <property type="match status" value="1"/>
</dbReference>
<evidence type="ECO:0000256" key="9">
    <source>
        <dbReference type="ARBA" id="ARBA00023136"/>
    </source>
</evidence>
<dbReference type="GO" id="GO:0005524">
    <property type="term" value="F:ATP binding"/>
    <property type="evidence" value="ECO:0007669"/>
    <property type="project" value="UniProtKB-KW"/>
</dbReference>
<keyword evidence="4 10" id="KW-0812">Transmembrane</keyword>
<evidence type="ECO:0000256" key="5">
    <source>
        <dbReference type="ARBA" id="ARBA00022741"/>
    </source>
</evidence>
<dbReference type="InterPro" id="IPR017871">
    <property type="entry name" value="ABC_transporter-like_CS"/>
</dbReference>
<feature type="transmembrane region" description="Helical" evidence="10">
    <location>
        <begin position="195"/>
        <end position="212"/>
    </location>
</feature>
<evidence type="ECO:0000256" key="6">
    <source>
        <dbReference type="ARBA" id="ARBA00022801"/>
    </source>
</evidence>
<feature type="domain" description="ABC transporter" evidence="11">
    <location>
        <begin position="473"/>
        <end position="709"/>
    </location>
</feature>
<dbReference type="PROSITE" id="PS00211">
    <property type="entry name" value="ABC_TRANSPORTER_1"/>
    <property type="match status" value="1"/>
</dbReference>
<comment type="caution">
    <text evidence="14">The sequence shown here is derived from an EMBL/GenBank/DDBJ whole genome shotgun (WGS) entry which is preliminary data.</text>
</comment>